<evidence type="ECO:0000256" key="1">
    <source>
        <dbReference type="SAM" id="MobiDB-lite"/>
    </source>
</evidence>
<name>A0AB36CLD5_9CORY</name>
<dbReference type="RefSeq" id="WP_168969862.1">
    <property type="nucleotide sequence ID" value="NZ_JABAFZ010000006.1"/>
</dbReference>
<dbReference type="EMBL" id="JABAFZ010000006">
    <property type="protein sequence ID" value="NME89585.1"/>
    <property type="molecule type" value="Genomic_DNA"/>
</dbReference>
<feature type="compositionally biased region" description="Basic and acidic residues" evidence="1">
    <location>
        <begin position="81"/>
        <end position="96"/>
    </location>
</feature>
<accession>A0AB36CLD5</accession>
<dbReference type="Proteomes" id="UP000544551">
    <property type="component" value="Unassembled WGS sequence"/>
</dbReference>
<dbReference type="AlphaFoldDB" id="A0AB36CLD5"/>
<feature type="region of interest" description="Disordered" evidence="1">
    <location>
        <begin position="81"/>
        <end position="107"/>
    </location>
</feature>
<organism evidence="2 3">
    <name type="scientific">Corynebacterium stationis</name>
    <dbReference type="NCBI Taxonomy" id="1705"/>
    <lineage>
        <taxon>Bacteria</taxon>
        <taxon>Bacillati</taxon>
        <taxon>Actinomycetota</taxon>
        <taxon>Actinomycetes</taxon>
        <taxon>Mycobacteriales</taxon>
        <taxon>Corynebacteriaceae</taxon>
        <taxon>Corynebacterium</taxon>
    </lineage>
</organism>
<gene>
    <name evidence="2" type="ORF">HF853_07880</name>
</gene>
<reference evidence="2 3" key="1">
    <citation type="submission" date="2020-04" db="EMBL/GenBank/DDBJ databases">
        <authorList>
            <person name="Hitch T.C.A."/>
            <person name="Wylensek D."/>
            <person name="Clavel T."/>
        </authorList>
    </citation>
    <scope>NUCLEOTIDE SEQUENCE [LARGE SCALE GENOMIC DNA]</scope>
    <source>
        <strain evidence="2 3">BL-383-APC-3D</strain>
    </source>
</reference>
<proteinExistence type="predicted"/>
<evidence type="ECO:0000313" key="3">
    <source>
        <dbReference type="Proteomes" id="UP000544551"/>
    </source>
</evidence>
<sequence>MGLIKVWHSKGDYVYYETDETFEKAYPWDPDIPKGWQYREGVNSSGKAWRGYFPSPFDENAEPIWLQAYWPYGDPEELARQRAERARQREERERWRNANNSWNSGDPSTGDYLEGMFFGAPNMI</sequence>
<comment type="caution">
    <text evidence="2">The sequence shown here is derived from an EMBL/GenBank/DDBJ whole genome shotgun (WGS) entry which is preliminary data.</text>
</comment>
<protein>
    <submittedName>
        <fullName evidence="2">Uncharacterized protein</fullName>
    </submittedName>
</protein>
<evidence type="ECO:0000313" key="2">
    <source>
        <dbReference type="EMBL" id="NME89585.1"/>
    </source>
</evidence>